<proteinExistence type="predicted"/>
<evidence type="ECO:0000256" key="1">
    <source>
        <dbReference type="SAM" id="MobiDB-lite"/>
    </source>
</evidence>
<evidence type="ECO:0000313" key="3">
    <source>
        <dbReference type="Proteomes" id="UP001501323"/>
    </source>
</evidence>
<name>A0ABP9E550_9GAMM</name>
<evidence type="ECO:0000313" key="2">
    <source>
        <dbReference type="EMBL" id="GAA4869547.1"/>
    </source>
</evidence>
<organism evidence="2 3">
    <name type="scientific">Luteimonas vadosa</name>
    <dbReference type="NCBI Taxonomy" id="1165507"/>
    <lineage>
        <taxon>Bacteria</taxon>
        <taxon>Pseudomonadati</taxon>
        <taxon>Pseudomonadota</taxon>
        <taxon>Gammaproteobacteria</taxon>
        <taxon>Lysobacterales</taxon>
        <taxon>Lysobacteraceae</taxon>
        <taxon>Luteimonas</taxon>
    </lineage>
</organism>
<accession>A0ABP9E550</accession>
<comment type="caution">
    <text evidence="2">The sequence shown here is derived from an EMBL/GenBank/DDBJ whole genome shotgun (WGS) entry which is preliminary data.</text>
</comment>
<sequence length="76" mass="7856">MSVDDEGVAGQLYGGRWGVGRDGGQRDGEAEAAPEDEAMHGSSGQQEGPHSVPDCRSGFSRACTAAAWRVELHAAA</sequence>
<reference evidence="3" key="1">
    <citation type="journal article" date="2019" name="Int. J. Syst. Evol. Microbiol.">
        <title>The Global Catalogue of Microorganisms (GCM) 10K type strain sequencing project: providing services to taxonomists for standard genome sequencing and annotation.</title>
        <authorList>
            <consortium name="The Broad Institute Genomics Platform"/>
            <consortium name="The Broad Institute Genome Sequencing Center for Infectious Disease"/>
            <person name="Wu L."/>
            <person name="Ma J."/>
        </authorList>
    </citation>
    <scope>NUCLEOTIDE SEQUENCE [LARGE SCALE GENOMIC DNA]</scope>
    <source>
        <strain evidence="3">JCM 18392</strain>
    </source>
</reference>
<feature type="compositionally biased region" description="Gly residues" evidence="1">
    <location>
        <begin position="12"/>
        <end position="22"/>
    </location>
</feature>
<dbReference type="EMBL" id="BAABJY010000002">
    <property type="protein sequence ID" value="GAA4869547.1"/>
    <property type="molecule type" value="Genomic_DNA"/>
</dbReference>
<feature type="region of interest" description="Disordered" evidence="1">
    <location>
        <begin position="1"/>
        <end position="57"/>
    </location>
</feature>
<dbReference type="Proteomes" id="UP001501323">
    <property type="component" value="Unassembled WGS sequence"/>
</dbReference>
<keyword evidence="3" id="KW-1185">Reference proteome</keyword>
<gene>
    <name evidence="2" type="ORF">GCM10023332_22660</name>
</gene>
<protein>
    <submittedName>
        <fullName evidence="2">Uncharacterized protein</fullName>
    </submittedName>
</protein>